<keyword evidence="2" id="KW-1185">Reference proteome</keyword>
<accession>A0A9N8ZCX9</accession>
<sequence>MSCINNECTSQRQTTTKELYLPQSICNILFDETWWSNIVELAMLMKLYCGALDQMQADKARLYDKVLALSQIRADIHQQECKLKRECDEKKTTGINVFPINEIENPKTLDNKIRNNKTNQNLEDLKLEEGYITTEQDW</sequence>
<dbReference type="AlphaFoldDB" id="A0A9N8ZCX9"/>
<comment type="caution">
    <text evidence="1">The sequence shown here is derived from an EMBL/GenBank/DDBJ whole genome shotgun (WGS) entry which is preliminary data.</text>
</comment>
<proteinExistence type="predicted"/>
<gene>
    <name evidence="1" type="ORF">FCALED_LOCUS3227</name>
</gene>
<name>A0A9N8ZCX9_9GLOM</name>
<organism evidence="1 2">
    <name type="scientific">Funneliformis caledonium</name>
    <dbReference type="NCBI Taxonomy" id="1117310"/>
    <lineage>
        <taxon>Eukaryota</taxon>
        <taxon>Fungi</taxon>
        <taxon>Fungi incertae sedis</taxon>
        <taxon>Mucoromycota</taxon>
        <taxon>Glomeromycotina</taxon>
        <taxon>Glomeromycetes</taxon>
        <taxon>Glomerales</taxon>
        <taxon>Glomeraceae</taxon>
        <taxon>Funneliformis</taxon>
    </lineage>
</organism>
<protein>
    <submittedName>
        <fullName evidence="1">14389_t:CDS:1</fullName>
    </submittedName>
</protein>
<dbReference type="OrthoDB" id="2439807at2759"/>
<dbReference type="Proteomes" id="UP000789570">
    <property type="component" value="Unassembled WGS sequence"/>
</dbReference>
<reference evidence="1" key="1">
    <citation type="submission" date="2021-06" db="EMBL/GenBank/DDBJ databases">
        <authorList>
            <person name="Kallberg Y."/>
            <person name="Tangrot J."/>
            <person name="Rosling A."/>
        </authorList>
    </citation>
    <scope>NUCLEOTIDE SEQUENCE</scope>
    <source>
        <strain evidence="1">UK204</strain>
    </source>
</reference>
<dbReference type="EMBL" id="CAJVPQ010000547">
    <property type="protein sequence ID" value="CAG8491292.1"/>
    <property type="molecule type" value="Genomic_DNA"/>
</dbReference>
<evidence type="ECO:0000313" key="1">
    <source>
        <dbReference type="EMBL" id="CAG8491292.1"/>
    </source>
</evidence>
<evidence type="ECO:0000313" key="2">
    <source>
        <dbReference type="Proteomes" id="UP000789570"/>
    </source>
</evidence>